<dbReference type="AlphaFoldDB" id="A0A1J8R4E2"/>
<protein>
    <submittedName>
        <fullName evidence="1">Uncharacterized protein</fullName>
    </submittedName>
</protein>
<organism evidence="1 2">
    <name type="scientific">Rhizopogon vesiculosus</name>
    <dbReference type="NCBI Taxonomy" id="180088"/>
    <lineage>
        <taxon>Eukaryota</taxon>
        <taxon>Fungi</taxon>
        <taxon>Dikarya</taxon>
        <taxon>Basidiomycota</taxon>
        <taxon>Agaricomycotina</taxon>
        <taxon>Agaricomycetes</taxon>
        <taxon>Agaricomycetidae</taxon>
        <taxon>Boletales</taxon>
        <taxon>Suillineae</taxon>
        <taxon>Rhizopogonaceae</taxon>
        <taxon>Rhizopogon</taxon>
    </lineage>
</organism>
<comment type="caution">
    <text evidence="1">The sequence shown here is derived from an EMBL/GenBank/DDBJ whole genome shotgun (WGS) entry which is preliminary data.</text>
</comment>
<dbReference type="EMBL" id="LVVM01000454">
    <property type="protein sequence ID" value="OJA20680.1"/>
    <property type="molecule type" value="Genomic_DNA"/>
</dbReference>
<evidence type="ECO:0000313" key="2">
    <source>
        <dbReference type="Proteomes" id="UP000183567"/>
    </source>
</evidence>
<dbReference type="Proteomes" id="UP000183567">
    <property type="component" value="Unassembled WGS sequence"/>
</dbReference>
<sequence>MNPLTQSTCGCQSVFNNLRAAGAGLPKPLNRQRLVRAVLPSIQLVLLRFISSTSTSSSTSGYMFLAAMDLPTVQNSLMVSYRFTASLNCCIYKGEKQYD</sequence>
<name>A0A1J8R4E2_9AGAM</name>
<dbReference type="OrthoDB" id="10374632at2759"/>
<gene>
    <name evidence="1" type="primary">RVUP70</name>
    <name evidence="1" type="ORF">AZE42_03106</name>
</gene>
<evidence type="ECO:0000313" key="1">
    <source>
        <dbReference type="EMBL" id="OJA20680.1"/>
    </source>
</evidence>
<accession>A0A1J8R4E2</accession>
<keyword evidence="2" id="KW-1185">Reference proteome</keyword>
<reference evidence="1 2" key="1">
    <citation type="submission" date="2016-03" db="EMBL/GenBank/DDBJ databases">
        <title>Comparative genomics of the ectomycorrhizal sister species Rhizopogon vinicolor and Rhizopogon vesiculosus (Basidiomycota: Boletales) reveals a divergence of the mating type B locus.</title>
        <authorList>
            <person name="Mujic A.B."/>
            <person name="Kuo A."/>
            <person name="Tritt A."/>
            <person name="Lipzen A."/>
            <person name="Chen C."/>
            <person name="Johnson J."/>
            <person name="Sharma A."/>
            <person name="Barry K."/>
            <person name="Grigoriev I.V."/>
            <person name="Spatafora J.W."/>
        </authorList>
    </citation>
    <scope>NUCLEOTIDE SEQUENCE [LARGE SCALE GENOMIC DNA]</scope>
    <source>
        <strain evidence="1 2">AM-OR11-056</strain>
    </source>
</reference>
<proteinExistence type="predicted"/>